<dbReference type="InterPro" id="IPR014741">
    <property type="entry name" value="Adaptor_Cbl_EF_hand-like"/>
</dbReference>
<dbReference type="GO" id="GO:0045121">
    <property type="term" value="C:membrane raft"/>
    <property type="evidence" value="ECO:0007669"/>
    <property type="project" value="TreeGrafter"/>
</dbReference>
<dbReference type="STRING" id="7757.ENSPMAP00000000871"/>
<dbReference type="GO" id="GO:0008270">
    <property type="term" value="F:zinc ion binding"/>
    <property type="evidence" value="ECO:0007669"/>
    <property type="project" value="UniProtKB-KW"/>
</dbReference>
<proteinExistence type="predicted"/>
<feature type="domain" description="Cbl-PTB" evidence="4">
    <location>
        <begin position="34"/>
        <end position="282"/>
    </location>
</feature>
<dbReference type="GeneTree" id="ENSGT00940000156631"/>
<comment type="catalytic activity">
    <reaction evidence="3">
        <text>S-ubiquitinyl-[E2 ubiquitin-conjugating enzyme]-L-cysteine + [acceptor protein]-L-lysine = [E2 ubiquitin-conjugating enzyme]-L-cysteine + N(6)-ubiquitinyl-[acceptor protein]-L-lysine.</text>
        <dbReference type="EC" id="2.3.2.27"/>
    </reaction>
</comment>
<dbReference type="InterPro" id="IPR024159">
    <property type="entry name" value="Cbl_PTB"/>
</dbReference>
<dbReference type="Gene3D" id="1.20.930.20">
    <property type="entry name" value="Adaptor protein Cbl, N-terminal domain"/>
    <property type="match status" value="1"/>
</dbReference>
<comment type="function">
    <text evidence="3">E3 ubiquitin-protein ligase which accepts ubiquitin from specific E2 ubiquitin-conjugating enzymes, and transfers it to substrates, generally promoting their degradation by the proteasome.</text>
</comment>
<dbReference type="FunFam" id="1.10.238.10:FF:000022">
    <property type="entry name" value="E3 ubiquitin-protein ligase CBL"/>
    <property type="match status" value="1"/>
</dbReference>
<dbReference type="UniPathway" id="UPA00143"/>
<dbReference type="HOGENOM" id="CLU_013535_1_0_1"/>
<sequence length="282" mass="32792">EANMATGPSSRPQRPHLKERIFGLMMDAFHDAVGPPKQAVDKRLVEKTWKLMDKVVRYCQNPKVQLKNSPPYMLDILPDTYQHLRLVLARHDDRMAALGDNEFFRVFIDNLLSKSKQAVNLFKEGKERMHDEHSHCRRNLTKLSLIFSHMLTELKAVFPNGSYQGDSFRITKADAADFWRRAFGDRTIVSWKAFRQCLHEVHPISSGLEAMALKSTIDLTCNDYISIFEFDIFTRLFQPWSSLLRNWNVLAVTHPGYMAFLTYDEVKARLQKYISKPGSYIY</sequence>
<dbReference type="OMA" id="LVCQPQV"/>
<dbReference type="AlphaFoldDB" id="S4R6P1"/>
<evidence type="ECO:0000259" key="4">
    <source>
        <dbReference type="PROSITE" id="PS51506"/>
    </source>
</evidence>
<dbReference type="SUPFAM" id="SSF47473">
    <property type="entry name" value="EF-hand"/>
    <property type="match status" value="1"/>
</dbReference>
<comment type="domain">
    <text evidence="3">The N-terminus is composed of the phosphotyrosine binding (PTB) domain, a short linker region and the RING-type zinc finger. The PTB domain, which is also called TKB (tyrosine kinase binding) domain, is composed of three different subdomains: a four-helix bundle (4H), a calcium-binding EF hand and a divergent SH2 domain.</text>
</comment>
<evidence type="ECO:0000256" key="2">
    <source>
        <dbReference type="ARBA" id="ARBA00022837"/>
    </source>
</evidence>
<keyword evidence="3" id="KW-0808">Transferase</keyword>
<dbReference type="GO" id="GO:0023051">
    <property type="term" value="P:regulation of signaling"/>
    <property type="evidence" value="ECO:0007669"/>
    <property type="project" value="InterPro"/>
</dbReference>
<protein>
    <recommendedName>
        <fullName evidence="3">E3 ubiquitin-protein ligase CBL</fullName>
        <ecNumber evidence="3">2.3.2.27</ecNumber>
    </recommendedName>
</protein>
<dbReference type="GO" id="GO:0016567">
    <property type="term" value="P:protein ubiquitination"/>
    <property type="evidence" value="ECO:0007669"/>
    <property type="project" value="UniProtKB-UniPathway"/>
</dbReference>
<dbReference type="GO" id="GO:0007166">
    <property type="term" value="P:cell surface receptor signaling pathway"/>
    <property type="evidence" value="ECO:0007669"/>
    <property type="project" value="InterPro"/>
</dbReference>
<dbReference type="PANTHER" id="PTHR23007">
    <property type="entry name" value="CBL"/>
    <property type="match status" value="1"/>
</dbReference>
<dbReference type="InterPro" id="IPR024162">
    <property type="entry name" value="Adaptor_Cbl"/>
</dbReference>
<dbReference type="PROSITE" id="PS51506">
    <property type="entry name" value="CBL_PTB"/>
    <property type="match status" value="1"/>
</dbReference>
<dbReference type="Ensembl" id="ENSPMAT00000000875.1">
    <property type="protein sequence ID" value="ENSPMAP00000000871.1"/>
    <property type="gene ID" value="ENSPMAG00000000798.1"/>
</dbReference>
<name>S4R6P1_PETMA</name>
<keyword evidence="3" id="KW-0862">Zinc</keyword>
<dbReference type="EC" id="2.3.2.27" evidence="3"/>
<dbReference type="InterPro" id="IPR036537">
    <property type="entry name" value="Adaptor_Cbl_N_dom_sf"/>
</dbReference>
<dbReference type="SUPFAM" id="SSF55550">
    <property type="entry name" value="SH2 domain"/>
    <property type="match status" value="1"/>
</dbReference>
<accession>S4R6P1</accession>
<dbReference type="GO" id="GO:0061630">
    <property type="term" value="F:ubiquitin protein ligase activity"/>
    <property type="evidence" value="ECO:0007669"/>
    <property type="project" value="UniProtKB-EC"/>
</dbReference>
<organism evidence="5">
    <name type="scientific">Petromyzon marinus</name>
    <name type="common">Sea lamprey</name>
    <dbReference type="NCBI Taxonomy" id="7757"/>
    <lineage>
        <taxon>Eukaryota</taxon>
        <taxon>Metazoa</taxon>
        <taxon>Chordata</taxon>
        <taxon>Craniata</taxon>
        <taxon>Vertebrata</taxon>
        <taxon>Cyclostomata</taxon>
        <taxon>Hyperoartia</taxon>
        <taxon>Petromyzontiformes</taxon>
        <taxon>Petromyzontidae</taxon>
        <taxon>Petromyzon</taxon>
    </lineage>
</organism>
<evidence type="ECO:0000256" key="1">
    <source>
        <dbReference type="ARBA" id="ARBA00022723"/>
    </source>
</evidence>
<evidence type="ECO:0000256" key="3">
    <source>
        <dbReference type="RuleBase" id="RU367001"/>
    </source>
</evidence>
<dbReference type="GO" id="GO:0017124">
    <property type="term" value="F:SH3 domain binding"/>
    <property type="evidence" value="ECO:0007669"/>
    <property type="project" value="TreeGrafter"/>
</dbReference>
<dbReference type="InterPro" id="IPR014742">
    <property type="entry name" value="Adaptor_Cbl_SH2-like"/>
</dbReference>
<evidence type="ECO:0000313" key="5">
    <source>
        <dbReference type="Ensembl" id="ENSPMAP00000000871.1"/>
    </source>
</evidence>
<dbReference type="FunFam" id="1.20.930.20:FF:000001">
    <property type="entry name" value="E3 ubiquitin-protein ligase CBL"/>
    <property type="match status" value="1"/>
</dbReference>
<dbReference type="Pfam" id="PF02762">
    <property type="entry name" value="Cbl_N3"/>
    <property type="match status" value="1"/>
</dbReference>
<dbReference type="InterPro" id="IPR036860">
    <property type="entry name" value="SH2_dom_sf"/>
</dbReference>
<dbReference type="GO" id="GO:0005886">
    <property type="term" value="C:plasma membrane"/>
    <property type="evidence" value="ECO:0007669"/>
    <property type="project" value="TreeGrafter"/>
</dbReference>
<dbReference type="GO" id="GO:0005509">
    <property type="term" value="F:calcium ion binding"/>
    <property type="evidence" value="ECO:0007669"/>
    <property type="project" value="UniProtKB-UniRule"/>
</dbReference>
<dbReference type="GO" id="GO:0030971">
    <property type="term" value="F:receptor tyrosine kinase binding"/>
    <property type="evidence" value="ECO:0007669"/>
    <property type="project" value="TreeGrafter"/>
</dbReference>
<dbReference type="InterPro" id="IPR011992">
    <property type="entry name" value="EF-hand-dom_pair"/>
</dbReference>
<keyword evidence="3" id="KW-0833">Ubl conjugation pathway</keyword>
<dbReference type="SUPFAM" id="SSF47668">
    <property type="entry name" value="N-terminal domain of cbl (N-cbl)"/>
    <property type="match status" value="1"/>
</dbReference>
<dbReference type="GO" id="GO:0001784">
    <property type="term" value="F:phosphotyrosine residue binding"/>
    <property type="evidence" value="ECO:0007669"/>
    <property type="project" value="UniProtKB-UniRule"/>
</dbReference>
<keyword evidence="1 3" id="KW-0479">Metal-binding</keyword>
<dbReference type="Pfam" id="PF02761">
    <property type="entry name" value="Cbl_N2"/>
    <property type="match status" value="1"/>
</dbReference>
<keyword evidence="2 3" id="KW-0106">Calcium</keyword>
<dbReference type="Gene3D" id="3.30.505.10">
    <property type="entry name" value="SH2 domain"/>
    <property type="match status" value="1"/>
</dbReference>
<reference evidence="5" key="2">
    <citation type="submission" date="2025-09" db="UniProtKB">
        <authorList>
            <consortium name="Ensembl"/>
        </authorList>
    </citation>
    <scope>IDENTIFICATION</scope>
</reference>
<reference evidence="5" key="1">
    <citation type="submission" date="2025-08" db="UniProtKB">
        <authorList>
            <consortium name="Ensembl"/>
        </authorList>
    </citation>
    <scope>IDENTIFICATION</scope>
</reference>
<dbReference type="Pfam" id="PF02262">
    <property type="entry name" value="Cbl_N"/>
    <property type="match status" value="1"/>
</dbReference>
<comment type="pathway">
    <text evidence="3">Protein modification; protein ubiquitination.</text>
</comment>
<dbReference type="InterPro" id="IPR003153">
    <property type="entry name" value="Adaptor_Cbl_N_hlx"/>
</dbReference>
<dbReference type="Gene3D" id="1.10.238.10">
    <property type="entry name" value="EF-hand"/>
    <property type="match status" value="1"/>
</dbReference>
<keyword evidence="3" id="KW-0863">Zinc-finger</keyword>
<dbReference type="PANTHER" id="PTHR23007:SF11">
    <property type="entry name" value="E3 UBIQUITIN-PROTEIN LIGASE CBL"/>
    <property type="match status" value="1"/>
</dbReference>